<protein>
    <recommendedName>
        <fullName evidence="9">3-methylmercaptopropionyl-CoA dehydrogenase</fullName>
        <ecNumber evidence="8">1.3.99.41</ecNumber>
    </recommendedName>
</protein>
<dbReference type="InterPro" id="IPR013786">
    <property type="entry name" value="AcylCoA_DH/ox_N"/>
</dbReference>
<evidence type="ECO:0000256" key="7">
    <source>
        <dbReference type="ARBA" id="ARBA00058683"/>
    </source>
</evidence>
<feature type="domain" description="Acyl-CoA dehydrogenase/oxidase N-terminal" evidence="13">
    <location>
        <begin position="75"/>
        <end position="157"/>
    </location>
</feature>
<dbReference type="Pfam" id="PF12806">
    <property type="entry name" value="Acyl-CoA_dh_C"/>
    <property type="match status" value="1"/>
</dbReference>
<feature type="domain" description="Acyl-CoA dehydrogenase/oxidase C-terminal" evidence="11">
    <location>
        <begin position="284"/>
        <end position="434"/>
    </location>
</feature>
<dbReference type="EMBL" id="RQXW01000006">
    <property type="protein sequence ID" value="RTE66221.1"/>
    <property type="molecule type" value="Genomic_DNA"/>
</dbReference>
<keyword evidence="4 10" id="KW-0274">FAD</keyword>
<evidence type="ECO:0000256" key="10">
    <source>
        <dbReference type="RuleBase" id="RU362125"/>
    </source>
</evidence>
<evidence type="ECO:0000256" key="9">
    <source>
        <dbReference type="ARBA" id="ARBA00069043"/>
    </source>
</evidence>
<proteinExistence type="inferred from homology"/>
<evidence type="ECO:0000256" key="5">
    <source>
        <dbReference type="ARBA" id="ARBA00023002"/>
    </source>
</evidence>
<dbReference type="Gene3D" id="1.20.140.10">
    <property type="entry name" value="Butyryl-CoA Dehydrogenase, subunit A, domain 3"/>
    <property type="match status" value="1"/>
</dbReference>
<evidence type="ECO:0000313" key="15">
    <source>
        <dbReference type="EMBL" id="RTE66221.1"/>
    </source>
</evidence>
<feature type="domain" description="Acyl-CoA oxidase/dehydrogenase middle" evidence="12">
    <location>
        <begin position="162"/>
        <end position="269"/>
    </location>
</feature>
<name>A0A430KRT7_9GAMM</name>
<evidence type="ECO:0000256" key="2">
    <source>
        <dbReference type="ARBA" id="ARBA00009347"/>
    </source>
</evidence>
<dbReference type="RefSeq" id="WP_126158294.1">
    <property type="nucleotide sequence ID" value="NZ_RQXW01000006.1"/>
</dbReference>
<keyword evidence="16" id="KW-1185">Reference proteome</keyword>
<dbReference type="InterPro" id="IPR006091">
    <property type="entry name" value="Acyl-CoA_Oxase/DH_mid-dom"/>
</dbReference>
<dbReference type="EC" id="1.3.99.41" evidence="8"/>
<dbReference type="Gene3D" id="1.10.540.10">
    <property type="entry name" value="Acyl-CoA dehydrogenase/oxidase, N-terminal domain"/>
    <property type="match status" value="1"/>
</dbReference>
<dbReference type="SUPFAM" id="SSF47203">
    <property type="entry name" value="Acyl-CoA dehydrogenase C-terminal domain-like"/>
    <property type="match status" value="1"/>
</dbReference>
<accession>A0A430KRT7</accession>
<dbReference type="Pfam" id="PF02771">
    <property type="entry name" value="Acyl-CoA_dh_N"/>
    <property type="match status" value="1"/>
</dbReference>
<dbReference type="Pfam" id="PF00441">
    <property type="entry name" value="Acyl-CoA_dh_1"/>
    <property type="match status" value="1"/>
</dbReference>
<dbReference type="InterPro" id="IPR009075">
    <property type="entry name" value="AcylCo_DH/oxidase_C"/>
</dbReference>
<sequence>MNDYKHPLADAEFVLNELVKFDELCAAAGLEDVNTELASVILTEAGKLGTGVLAPLNRTGDEVHPVIVDNGVQETKGFSDAYQAYVEGGWATLTAAEEFGGQNLPNVLGTAVNEVWQTSNLSFALCPLLSQGAIESISHHGSDELKKHFLPKLVSGEWTGTMNLTEAGAGTDLAAVSTKAVPNGDHYLITGQKIFITWGDHQMTDNVIHLVLARLPGAPAGVKGISLFIVPKFLLDENGNPADRNDVYAVSLEHKMGIHGSPTCVMSFGDNGGAVGYLVGEEHNGLAYMFTMMNHARQGVGLQGLGVSEAAYQLAVQFAKDRIQGTKKDGSRYPIIRFADVRRMLMQMKSGTEAMRALCLVAAAEADRENTARQELLTPIVKGWVTEFAQELTSLGIQIHGGMGFIEETGAAQYYRDARILPIYEGTTAVQALDLVGRKTLMNGGESLQSLLDEMAADISAFEALGGDFTLAAQQCRTSLDNGIAARQWLLDTKADRNASASACVNFMMLFGFLCGGWLMAKSAVQAQAKLAAGEGDPKFLQAKLISARFYCEHMMPRTQSLLASVIAGGESIMALDEELF</sequence>
<dbReference type="OrthoDB" id="9764895at2"/>
<dbReference type="Pfam" id="PF02770">
    <property type="entry name" value="Acyl-CoA_dh_M"/>
    <property type="match status" value="1"/>
</dbReference>
<dbReference type="Gene3D" id="2.40.110.10">
    <property type="entry name" value="Butyryl-CoA Dehydrogenase, subunit A, domain 2"/>
    <property type="match status" value="1"/>
</dbReference>
<organism evidence="15 16">
    <name type="scientific">Amphritea opalescens</name>
    <dbReference type="NCBI Taxonomy" id="2490544"/>
    <lineage>
        <taxon>Bacteria</taxon>
        <taxon>Pseudomonadati</taxon>
        <taxon>Pseudomonadota</taxon>
        <taxon>Gammaproteobacteria</taxon>
        <taxon>Oceanospirillales</taxon>
        <taxon>Oceanospirillaceae</taxon>
        <taxon>Amphritea</taxon>
    </lineage>
</organism>
<dbReference type="GO" id="GO:0016627">
    <property type="term" value="F:oxidoreductase activity, acting on the CH-CH group of donors"/>
    <property type="evidence" value="ECO:0007669"/>
    <property type="project" value="InterPro"/>
</dbReference>
<evidence type="ECO:0000259" key="12">
    <source>
        <dbReference type="Pfam" id="PF02770"/>
    </source>
</evidence>
<reference evidence="15 16" key="1">
    <citation type="submission" date="2018-11" db="EMBL/GenBank/DDBJ databases">
        <title>The draft genome sequence of Amphritea opalescens ANRC-JH13T.</title>
        <authorList>
            <person name="Fang Z."/>
            <person name="Zhang Y."/>
            <person name="Han X."/>
        </authorList>
    </citation>
    <scope>NUCLEOTIDE SEQUENCE [LARGE SCALE GENOMIC DNA]</scope>
    <source>
        <strain evidence="15 16">ANRC-JH13</strain>
    </source>
</reference>
<dbReference type="InterPro" id="IPR046373">
    <property type="entry name" value="Acyl-CoA_Oxase/DH_mid-dom_sf"/>
</dbReference>
<comment type="function">
    <text evidence="7">Involved in the assimilation of dimethylsulphoniopropionate (DMSP), an important compound in the fixation of carbon in marine phytoplankton, by mediating the conversion of 3-(methylthio)propanoyl-CoA (MMPA-CoA) to 3-(methylthio)acryloyl-CoA (MTA-CoA).</text>
</comment>
<dbReference type="InterPro" id="IPR052166">
    <property type="entry name" value="Diverse_Acyl-CoA_DH"/>
</dbReference>
<evidence type="ECO:0000256" key="3">
    <source>
        <dbReference type="ARBA" id="ARBA00022630"/>
    </source>
</evidence>
<dbReference type="InterPro" id="IPR037069">
    <property type="entry name" value="AcylCoA_DH/ox_N_sf"/>
</dbReference>
<evidence type="ECO:0000256" key="8">
    <source>
        <dbReference type="ARBA" id="ARBA00066694"/>
    </source>
</evidence>
<keyword evidence="5 10" id="KW-0560">Oxidoreductase</keyword>
<comment type="similarity">
    <text evidence="2 10">Belongs to the acyl-CoA dehydrogenase family.</text>
</comment>
<keyword evidence="3 10" id="KW-0285">Flavoprotein</keyword>
<evidence type="ECO:0000259" key="11">
    <source>
        <dbReference type="Pfam" id="PF00441"/>
    </source>
</evidence>
<evidence type="ECO:0000259" key="13">
    <source>
        <dbReference type="Pfam" id="PF02771"/>
    </source>
</evidence>
<evidence type="ECO:0000313" key="16">
    <source>
        <dbReference type="Proteomes" id="UP000283087"/>
    </source>
</evidence>
<dbReference type="FunFam" id="2.40.110.10:FF:000031">
    <property type="entry name" value="Acyl-CoA dehydrogenase, putative"/>
    <property type="match status" value="1"/>
</dbReference>
<evidence type="ECO:0000259" key="14">
    <source>
        <dbReference type="Pfam" id="PF12806"/>
    </source>
</evidence>
<dbReference type="GO" id="GO:0050660">
    <property type="term" value="F:flavin adenine dinucleotide binding"/>
    <property type="evidence" value="ECO:0007669"/>
    <property type="project" value="InterPro"/>
</dbReference>
<dbReference type="SUPFAM" id="SSF56645">
    <property type="entry name" value="Acyl-CoA dehydrogenase NM domain-like"/>
    <property type="match status" value="1"/>
</dbReference>
<feature type="domain" description="Acetyl-CoA dehydrogenase-like C-terminal" evidence="14">
    <location>
        <begin position="454"/>
        <end position="577"/>
    </location>
</feature>
<dbReference type="AlphaFoldDB" id="A0A430KRT7"/>
<comment type="cofactor">
    <cofactor evidence="1 10">
        <name>FAD</name>
        <dbReference type="ChEBI" id="CHEBI:57692"/>
    </cofactor>
</comment>
<dbReference type="InterPro" id="IPR036250">
    <property type="entry name" value="AcylCo_DH-like_C"/>
</dbReference>
<comment type="caution">
    <text evidence="15">The sequence shown here is derived from an EMBL/GenBank/DDBJ whole genome shotgun (WGS) entry which is preliminary data.</text>
</comment>
<dbReference type="PANTHER" id="PTHR42803">
    <property type="entry name" value="ACYL-COA DEHYDROGENASE"/>
    <property type="match status" value="1"/>
</dbReference>
<evidence type="ECO:0000256" key="1">
    <source>
        <dbReference type="ARBA" id="ARBA00001974"/>
    </source>
</evidence>
<comment type="catalytic activity">
    <reaction evidence="6">
        <text>3-(methylsulfanyl)propanoyl-CoA + oxidized [electron-transfer flavoprotein] + H(+) = 3-(methylsulfanyl)acryloyl-CoA + reduced [electron-transfer flavoprotein]</text>
        <dbReference type="Rhea" id="RHEA:52612"/>
        <dbReference type="Rhea" id="RHEA-COMP:10685"/>
        <dbReference type="Rhea" id="RHEA-COMP:10686"/>
        <dbReference type="ChEBI" id="CHEBI:15378"/>
        <dbReference type="ChEBI" id="CHEBI:57692"/>
        <dbReference type="ChEBI" id="CHEBI:58307"/>
        <dbReference type="ChEBI" id="CHEBI:82815"/>
        <dbReference type="ChEBI" id="CHEBI:84994"/>
        <dbReference type="EC" id="1.3.99.41"/>
    </reaction>
    <physiologicalReaction direction="left-to-right" evidence="6">
        <dbReference type="Rhea" id="RHEA:52613"/>
    </physiologicalReaction>
</comment>
<dbReference type="PANTHER" id="PTHR42803:SF1">
    <property type="entry name" value="BROAD-SPECIFICITY LINEAR ACYL-COA DEHYDROGENASE FADE5"/>
    <property type="match status" value="1"/>
</dbReference>
<dbReference type="Proteomes" id="UP000283087">
    <property type="component" value="Unassembled WGS sequence"/>
</dbReference>
<evidence type="ECO:0000256" key="6">
    <source>
        <dbReference type="ARBA" id="ARBA00051388"/>
    </source>
</evidence>
<dbReference type="InterPro" id="IPR009100">
    <property type="entry name" value="AcylCoA_DH/oxidase_NM_dom_sf"/>
</dbReference>
<evidence type="ECO:0000256" key="4">
    <source>
        <dbReference type="ARBA" id="ARBA00022827"/>
    </source>
</evidence>
<dbReference type="InterPro" id="IPR025878">
    <property type="entry name" value="Acyl-CoA_dh-like_C_dom"/>
</dbReference>
<gene>
    <name evidence="15" type="ORF">EH243_08880</name>
</gene>